<name>A0A365U781_9RHOB</name>
<feature type="binding site" evidence="5">
    <location>
        <begin position="57"/>
        <end position="59"/>
    </location>
    <ligand>
        <name>AMP</name>
        <dbReference type="ChEBI" id="CHEBI:456215"/>
    </ligand>
</feature>
<dbReference type="InterPro" id="IPR027417">
    <property type="entry name" value="P-loop_NTPase"/>
</dbReference>
<dbReference type="EC" id="2.7.4.3" evidence="5 7"/>
<dbReference type="Pfam" id="PF00406">
    <property type="entry name" value="ADK"/>
    <property type="match status" value="1"/>
</dbReference>
<organism evidence="9 10">
    <name type="scientific">Rhodosalinus halophilus</name>
    <dbReference type="NCBI Taxonomy" id="2259333"/>
    <lineage>
        <taxon>Bacteria</taxon>
        <taxon>Pseudomonadati</taxon>
        <taxon>Pseudomonadota</taxon>
        <taxon>Alphaproteobacteria</taxon>
        <taxon>Rhodobacterales</taxon>
        <taxon>Paracoccaceae</taxon>
        <taxon>Rhodosalinus</taxon>
    </lineage>
</organism>
<dbReference type="InterPro" id="IPR000850">
    <property type="entry name" value="Adenylat/UMP-CMP_kin"/>
</dbReference>
<dbReference type="NCBIfam" id="NF001380">
    <property type="entry name" value="PRK00279.1-2"/>
    <property type="match status" value="1"/>
</dbReference>
<evidence type="ECO:0000256" key="2">
    <source>
        <dbReference type="ARBA" id="ARBA00022727"/>
    </source>
</evidence>
<keyword evidence="5" id="KW-0963">Cytoplasm</keyword>
<dbReference type="PROSITE" id="PS00113">
    <property type="entry name" value="ADENYLATE_KINASE"/>
    <property type="match status" value="1"/>
</dbReference>
<keyword evidence="10" id="KW-1185">Reference proteome</keyword>
<feature type="binding site" evidence="5">
    <location>
        <position position="149"/>
    </location>
    <ligand>
        <name>Zn(2+)</name>
        <dbReference type="ChEBI" id="CHEBI:29105"/>
        <note>structural</note>
    </ligand>
</feature>
<dbReference type="HAMAP" id="MF_00235">
    <property type="entry name" value="Adenylate_kinase_Adk"/>
    <property type="match status" value="1"/>
</dbReference>
<comment type="caution">
    <text evidence="5">Lacks conserved residue(s) required for the propagation of feature annotation.</text>
</comment>
<dbReference type="InterPro" id="IPR006259">
    <property type="entry name" value="Adenyl_kin_sub"/>
</dbReference>
<feature type="domain" description="Adenylate kinase active site lid" evidence="8">
    <location>
        <begin position="126"/>
        <end position="162"/>
    </location>
</feature>
<comment type="domain">
    <text evidence="5">Consists of three domains, a large central CORE domain and two small peripheral domains, NMPbind and LID, which undergo movements during catalysis. The LID domain closes over the site of phosphoryl transfer upon ATP binding. Assembling and dissambling the active center during each catalytic cycle provides an effective means to prevent ATP hydrolysis. Some bacteria have evolved a zinc-coordinating structure that stabilizes the LID domain.</text>
</comment>
<evidence type="ECO:0000256" key="5">
    <source>
        <dbReference type="HAMAP-Rule" id="MF_00235"/>
    </source>
</evidence>
<dbReference type="NCBIfam" id="TIGR01351">
    <property type="entry name" value="adk"/>
    <property type="match status" value="1"/>
</dbReference>
<dbReference type="NCBIfam" id="NF011100">
    <property type="entry name" value="PRK14527.1"/>
    <property type="match status" value="1"/>
</dbReference>
<dbReference type="GO" id="GO:0005524">
    <property type="term" value="F:ATP binding"/>
    <property type="evidence" value="ECO:0007669"/>
    <property type="project" value="UniProtKB-UniRule"/>
</dbReference>
<feature type="binding site" evidence="5">
    <location>
        <position position="199"/>
    </location>
    <ligand>
        <name>ATP</name>
        <dbReference type="ChEBI" id="CHEBI:30616"/>
    </ligand>
</feature>
<feature type="binding site" evidence="5">
    <location>
        <position position="36"/>
    </location>
    <ligand>
        <name>AMP</name>
        <dbReference type="ChEBI" id="CHEBI:456215"/>
    </ligand>
</feature>
<gene>
    <name evidence="5" type="primary">adk</name>
    <name evidence="9" type="ORF">DRV85_13145</name>
</gene>
<feature type="binding site" evidence="5">
    <location>
        <begin position="84"/>
        <end position="87"/>
    </location>
    <ligand>
        <name>AMP</name>
        <dbReference type="ChEBI" id="CHEBI:456215"/>
    </ligand>
</feature>
<feature type="region of interest" description="NMP" evidence="5">
    <location>
        <begin position="30"/>
        <end position="59"/>
    </location>
</feature>
<feature type="binding site" evidence="5">
    <location>
        <begin position="10"/>
        <end position="15"/>
    </location>
    <ligand>
        <name>ATP</name>
        <dbReference type="ChEBI" id="CHEBI:30616"/>
    </ligand>
</feature>
<evidence type="ECO:0000256" key="3">
    <source>
        <dbReference type="ARBA" id="ARBA00022741"/>
    </source>
</evidence>
<evidence type="ECO:0000313" key="10">
    <source>
        <dbReference type="Proteomes" id="UP000253370"/>
    </source>
</evidence>
<proteinExistence type="inferred from homology"/>
<keyword evidence="5" id="KW-0479">Metal-binding</keyword>
<dbReference type="GO" id="GO:0004017">
    <property type="term" value="F:AMP kinase activity"/>
    <property type="evidence" value="ECO:0007669"/>
    <property type="project" value="UniProtKB-UniRule"/>
</dbReference>
<evidence type="ECO:0000256" key="1">
    <source>
        <dbReference type="ARBA" id="ARBA00022679"/>
    </source>
</evidence>
<dbReference type="GO" id="GO:0008270">
    <property type="term" value="F:zinc ion binding"/>
    <property type="evidence" value="ECO:0007669"/>
    <property type="project" value="UniProtKB-UniRule"/>
</dbReference>
<comment type="pathway">
    <text evidence="5">Purine metabolism; AMP biosynthesis via salvage pathway; AMP from ADP: step 1/1.</text>
</comment>
<feature type="binding site" evidence="5">
    <location>
        <position position="91"/>
    </location>
    <ligand>
        <name>AMP</name>
        <dbReference type="ChEBI" id="CHEBI:456215"/>
    </ligand>
</feature>
<keyword evidence="5" id="KW-0862">Zinc</keyword>
<comment type="function">
    <text evidence="5">Catalyzes the reversible transfer of the terminal phosphate group between ATP and AMP. Plays an important role in cellular energy homeostasis and in adenine nucleotide metabolism.</text>
</comment>
<dbReference type="EMBL" id="QNTQ01000011">
    <property type="protein sequence ID" value="RBI84376.1"/>
    <property type="molecule type" value="Genomic_DNA"/>
</dbReference>
<evidence type="ECO:0000256" key="6">
    <source>
        <dbReference type="RuleBase" id="RU003330"/>
    </source>
</evidence>
<comment type="subcellular location">
    <subcellularLocation>
        <location evidence="5 7">Cytoplasm</location>
    </subcellularLocation>
</comment>
<dbReference type="InterPro" id="IPR007862">
    <property type="entry name" value="Adenylate_kinase_lid-dom"/>
</dbReference>
<dbReference type="InterPro" id="IPR033690">
    <property type="entry name" value="Adenylat_kinase_CS"/>
</dbReference>
<protein>
    <recommendedName>
        <fullName evidence="5 7">Adenylate kinase</fullName>
        <shortName evidence="5">AK</shortName>
        <ecNumber evidence="5 7">2.7.4.3</ecNumber>
    </recommendedName>
    <alternativeName>
        <fullName evidence="5">ATP-AMP transphosphorylase</fullName>
    </alternativeName>
    <alternativeName>
        <fullName evidence="5">ATP:AMP phosphotransferase</fullName>
    </alternativeName>
    <alternativeName>
        <fullName evidence="5">Adenylate monophosphate kinase</fullName>
    </alternativeName>
</protein>
<feature type="binding site" evidence="5">
    <location>
        <position position="126"/>
    </location>
    <ligand>
        <name>ATP</name>
        <dbReference type="ChEBI" id="CHEBI:30616"/>
    </ligand>
</feature>
<comment type="subunit">
    <text evidence="5 7">Monomer.</text>
</comment>
<dbReference type="NCBIfam" id="NF011105">
    <property type="entry name" value="PRK14532.1"/>
    <property type="match status" value="1"/>
</dbReference>
<dbReference type="Gene3D" id="3.40.50.300">
    <property type="entry name" value="P-loop containing nucleotide triphosphate hydrolases"/>
    <property type="match status" value="1"/>
</dbReference>
<feature type="binding site" evidence="5">
    <location>
        <position position="152"/>
    </location>
    <ligand>
        <name>Zn(2+)</name>
        <dbReference type="ChEBI" id="CHEBI:29105"/>
        <note>structural</note>
    </ligand>
</feature>
<feature type="binding site" evidence="5">
    <location>
        <position position="31"/>
    </location>
    <ligand>
        <name>AMP</name>
        <dbReference type="ChEBI" id="CHEBI:456215"/>
    </ligand>
</feature>
<evidence type="ECO:0000259" key="8">
    <source>
        <dbReference type="Pfam" id="PF05191"/>
    </source>
</evidence>
<keyword evidence="3 5" id="KW-0547">Nucleotide-binding</keyword>
<keyword evidence="2 5" id="KW-0545">Nucleotide biosynthesis</keyword>
<keyword evidence="4 5" id="KW-0418">Kinase</keyword>
<feature type="binding site" evidence="5">
    <location>
        <position position="171"/>
    </location>
    <ligand>
        <name>AMP</name>
        <dbReference type="ChEBI" id="CHEBI:456215"/>
    </ligand>
</feature>
<dbReference type="AlphaFoldDB" id="A0A365U781"/>
<dbReference type="GO" id="GO:0005737">
    <property type="term" value="C:cytoplasm"/>
    <property type="evidence" value="ECO:0007669"/>
    <property type="project" value="UniProtKB-SubCell"/>
</dbReference>
<comment type="similarity">
    <text evidence="5 6">Belongs to the adenylate kinase family.</text>
</comment>
<comment type="catalytic activity">
    <reaction evidence="5 7">
        <text>AMP + ATP = 2 ADP</text>
        <dbReference type="Rhea" id="RHEA:12973"/>
        <dbReference type="ChEBI" id="CHEBI:30616"/>
        <dbReference type="ChEBI" id="CHEBI:456215"/>
        <dbReference type="ChEBI" id="CHEBI:456216"/>
        <dbReference type="EC" id="2.7.4.3"/>
    </reaction>
</comment>
<comment type="caution">
    <text evidence="9">The sequence shown here is derived from an EMBL/GenBank/DDBJ whole genome shotgun (WGS) entry which is preliminary data.</text>
</comment>
<dbReference type="Proteomes" id="UP000253370">
    <property type="component" value="Unassembled WGS sequence"/>
</dbReference>
<feature type="binding site" evidence="5">
    <location>
        <begin position="135"/>
        <end position="136"/>
    </location>
    <ligand>
        <name>ATP</name>
        <dbReference type="ChEBI" id="CHEBI:30616"/>
    </ligand>
</feature>
<feature type="binding site" evidence="5">
    <location>
        <position position="160"/>
    </location>
    <ligand>
        <name>AMP</name>
        <dbReference type="ChEBI" id="CHEBI:456215"/>
    </ligand>
</feature>
<dbReference type="OrthoDB" id="9805030at2"/>
<dbReference type="PRINTS" id="PR00094">
    <property type="entry name" value="ADENYLTKNASE"/>
</dbReference>
<dbReference type="SUPFAM" id="SSF52540">
    <property type="entry name" value="P-loop containing nucleoside triphosphate hydrolases"/>
    <property type="match status" value="1"/>
</dbReference>
<feature type="binding site" evidence="5">
    <location>
        <position position="132"/>
    </location>
    <ligand>
        <name>Zn(2+)</name>
        <dbReference type="ChEBI" id="CHEBI:29105"/>
        <note>structural</note>
    </ligand>
</feature>
<dbReference type="CDD" id="cd01428">
    <property type="entry name" value="ADK"/>
    <property type="match status" value="1"/>
</dbReference>
<accession>A0A365U781</accession>
<feature type="binding site" evidence="5">
    <location>
        <position position="129"/>
    </location>
    <ligand>
        <name>Zn(2+)</name>
        <dbReference type="ChEBI" id="CHEBI:29105"/>
        <note>structural</note>
    </ligand>
</feature>
<keyword evidence="1 5" id="KW-0808">Transferase</keyword>
<dbReference type="Pfam" id="PF05191">
    <property type="entry name" value="ADK_lid"/>
    <property type="match status" value="1"/>
</dbReference>
<dbReference type="PANTHER" id="PTHR23359">
    <property type="entry name" value="NUCLEOTIDE KINASE"/>
    <property type="match status" value="1"/>
</dbReference>
<evidence type="ECO:0000313" key="9">
    <source>
        <dbReference type="EMBL" id="RBI84376.1"/>
    </source>
</evidence>
<dbReference type="GO" id="GO:0044209">
    <property type="term" value="P:AMP salvage"/>
    <property type="evidence" value="ECO:0007669"/>
    <property type="project" value="UniProtKB-UniRule"/>
</dbReference>
<keyword evidence="5 7" id="KW-0067">ATP-binding</keyword>
<evidence type="ECO:0000256" key="4">
    <source>
        <dbReference type="ARBA" id="ARBA00022777"/>
    </source>
</evidence>
<dbReference type="FunFam" id="3.40.50.300:FF:000106">
    <property type="entry name" value="Adenylate kinase mitochondrial"/>
    <property type="match status" value="1"/>
</dbReference>
<evidence type="ECO:0000256" key="7">
    <source>
        <dbReference type="RuleBase" id="RU003331"/>
    </source>
</evidence>
<dbReference type="UniPathway" id="UPA00588">
    <property type="reaction ID" value="UER00649"/>
</dbReference>
<sequence length="223" mass="24275">MNIILLGPPGAGKGTQARRLDEERGLVQLSTGDMLRAARASGTEMGKRVAEVMDRGELVTDEIVIGLIREKLETSDAPGFIFDGFPRTLAQADALGALMQETGSRLDAVIEMQVDDDELVRRITARSTCAGCGEVYNDITKPIPPDGKCAKCGGTEFKRREDDNEESLRQRLMEYYKKTSPLIGYYYAKGKLFRIDGLGEIDEVSRAIAEVLDGAREPAAAGA</sequence>
<dbReference type="NCBIfam" id="NF001381">
    <property type="entry name" value="PRK00279.1-3"/>
    <property type="match status" value="1"/>
</dbReference>
<dbReference type="RefSeq" id="WP_113289931.1">
    <property type="nucleotide sequence ID" value="NZ_QNTQ01000011.1"/>
</dbReference>
<reference evidence="9 10" key="1">
    <citation type="submission" date="2018-07" db="EMBL/GenBank/DDBJ databases">
        <title>Rhodosalinus sp. strain E84T genomic sequence and assembly.</title>
        <authorList>
            <person name="Liu Z.-W."/>
            <person name="Lu D.-C."/>
        </authorList>
    </citation>
    <scope>NUCLEOTIDE SEQUENCE [LARGE SCALE GENOMIC DNA]</scope>
    <source>
        <strain evidence="9 10">E84</strain>
    </source>
</reference>